<proteinExistence type="predicted"/>
<sequence length="119" mass="13024">LSNPAAAAHPRLLAAVAHRLWPAAVAHLRCPAARGRAHNMLCRRVRLLFLPTPSSCCAPMIRRPALIFPRSAALFSSCRPSLVLRFCKDDLSFVEIDSHYALSQATLFSLYSIVSLLGS</sequence>
<dbReference type="Proteomes" id="UP000324897">
    <property type="component" value="Chromosome 5"/>
</dbReference>
<protein>
    <submittedName>
        <fullName evidence="1">Uncharacterized protein</fullName>
    </submittedName>
</protein>
<name>A0A5J9WJ62_9POAL</name>
<dbReference type="EMBL" id="RWGY01000004">
    <property type="protein sequence ID" value="TVU47390.1"/>
    <property type="molecule type" value="Genomic_DNA"/>
</dbReference>
<organism evidence="1 2">
    <name type="scientific">Eragrostis curvula</name>
    <name type="common">weeping love grass</name>
    <dbReference type="NCBI Taxonomy" id="38414"/>
    <lineage>
        <taxon>Eukaryota</taxon>
        <taxon>Viridiplantae</taxon>
        <taxon>Streptophyta</taxon>
        <taxon>Embryophyta</taxon>
        <taxon>Tracheophyta</taxon>
        <taxon>Spermatophyta</taxon>
        <taxon>Magnoliopsida</taxon>
        <taxon>Liliopsida</taxon>
        <taxon>Poales</taxon>
        <taxon>Poaceae</taxon>
        <taxon>PACMAD clade</taxon>
        <taxon>Chloridoideae</taxon>
        <taxon>Eragrostideae</taxon>
        <taxon>Eragrostidinae</taxon>
        <taxon>Eragrostis</taxon>
    </lineage>
</organism>
<dbReference type="AlphaFoldDB" id="A0A5J9WJ62"/>
<accession>A0A5J9WJ62</accession>
<feature type="non-terminal residue" evidence="1">
    <location>
        <position position="1"/>
    </location>
</feature>
<reference evidence="1 2" key="1">
    <citation type="journal article" date="2019" name="Sci. Rep.">
        <title>A high-quality genome of Eragrostis curvula grass provides insights into Poaceae evolution and supports new strategies to enhance forage quality.</title>
        <authorList>
            <person name="Carballo J."/>
            <person name="Santos B.A.C.M."/>
            <person name="Zappacosta D."/>
            <person name="Garbus I."/>
            <person name="Selva J.P."/>
            <person name="Gallo C.A."/>
            <person name="Diaz A."/>
            <person name="Albertini E."/>
            <person name="Caccamo M."/>
            <person name="Echenique V."/>
        </authorList>
    </citation>
    <scope>NUCLEOTIDE SEQUENCE [LARGE SCALE GENOMIC DNA]</scope>
    <source>
        <strain evidence="2">cv. Victoria</strain>
        <tissue evidence="1">Leaf</tissue>
    </source>
</reference>
<comment type="caution">
    <text evidence="1">The sequence shown here is derived from an EMBL/GenBank/DDBJ whole genome shotgun (WGS) entry which is preliminary data.</text>
</comment>
<keyword evidence="2" id="KW-1185">Reference proteome</keyword>
<evidence type="ECO:0000313" key="1">
    <source>
        <dbReference type="EMBL" id="TVU47390.1"/>
    </source>
</evidence>
<evidence type="ECO:0000313" key="2">
    <source>
        <dbReference type="Proteomes" id="UP000324897"/>
    </source>
</evidence>
<gene>
    <name evidence="1" type="ORF">EJB05_06990</name>
</gene>